<comment type="caution">
    <text evidence="1">The sequence shown here is derived from an EMBL/GenBank/DDBJ whole genome shotgun (WGS) entry which is preliminary data.</text>
</comment>
<dbReference type="EMBL" id="VEPZ02000982">
    <property type="protein sequence ID" value="KAE8705253.1"/>
    <property type="molecule type" value="Genomic_DNA"/>
</dbReference>
<reference evidence="1" key="1">
    <citation type="submission" date="2019-09" db="EMBL/GenBank/DDBJ databases">
        <title>Draft genome information of white flower Hibiscus syriacus.</title>
        <authorList>
            <person name="Kim Y.-M."/>
        </authorList>
    </citation>
    <scope>NUCLEOTIDE SEQUENCE [LARGE SCALE GENOMIC DNA]</scope>
    <source>
        <strain evidence="1">YM2019G1</strain>
    </source>
</reference>
<sequence length="59" mass="6365">MAFKPSTVWLSDQLIGGCLVSHRFPVVTHCRATCAAGRALLEAFGRRRGAAETSSPFVM</sequence>
<name>A0A6A3AN34_HIBSY</name>
<organism evidence="1 2">
    <name type="scientific">Hibiscus syriacus</name>
    <name type="common">Rose of Sharon</name>
    <dbReference type="NCBI Taxonomy" id="106335"/>
    <lineage>
        <taxon>Eukaryota</taxon>
        <taxon>Viridiplantae</taxon>
        <taxon>Streptophyta</taxon>
        <taxon>Embryophyta</taxon>
        <taxon>Tracheophyta</taxon>
        <taxon>Spermatophyta</taxon>
        <taxon>Magnoliopsida</taxon>
        <taxon>eudicotyledons</taxon>
        <taxon>Gunneridae</taxon>
        <taxon>Pentapetalae</taxon>
        <taxon>rosids</taxon>
        <taxon>malvids</taxon>
        <taxon>Malvales</taxon>
        <taxon>Malvaceae</taxon>
        <taxon>Malvoideae</taxon>
        <taxon>Hibiscus</taxon>
    </lineage>
</organism>
<evidence type="ECO:0000313" key="1">
    <source>
        <dbReference type="EMBL" id="KAE8705253.1"/>
    </source>
</evidence>
<keyword evidence="2" id="KW-1185">Reference proteome</keyword>
<dbReference type="AlphaFoldDB" id="A0A6A3AN34"/>
<proteinExistence type="predicted"/>
<gene>
    <name evidence="1" type="ORF">F3Y22_tig00110429pilonHSYRG00372</name>
</gene>
<evidence type="ECO:0000313" key="2">
    <source>
        <dbReference type="Proteomes" id="UP000436088"/>
    </source>
</evidence>
<protein>
    <submittedName>
        <fullName evidence="1">Uncharacterized protein</fullName>
    </submittedName>
</protein>
<accession>A0A6A3AN34</accession>
<dbReference type="Proteomes" id="UP000436088">
    <property type="component" value="Unassembled WGS sequence"/>
</dbReference>